<protein>
    <submittedName>
        <fullName evidence="1">Uncharacterized protein (DUF4415 family)</fullName>
    </submittedName>
</protein>
<evidence type="ECO:0000313" key="2">
    <source>
        <dbReference type="Proteomes" id="UP000248918"/>
    </source>
</evidence>
<proteinExistence type="predicted"/>
<dbReference type="OrthoDB" id="9796641at2"/>
<organism evidence="1 2">
    <name type="scientific">Paraburkholderia bryophila</name>
    <dbReference type="NCBI Taxonomy" id="420952"/>
    <lineage>
        <taxon>Bacteria</taxon>
        <taxon>Pseudomonadati</taxon>
        <taxon>Pseudomonadota</taxon>
        <taxon>Betaproteobacteria</taxon>
        <taxon>Burkholderiales</taxon>
        <taxon>Burkholderiaceae</taxon>
        <taxon>Paraburkholderia</taxon>
    </lineage>
</organism>
<dbReference type="EMBL" id="QLTK01000051">
    <property type="protein sequence ID" value="RAS16048.1"/>
    <property type="molecule type" value="Genomic_DNA"/>
</dbReference>
<sequence>MSTKRKFHIPDAAEDAALTKAAESDTDNPPLTDAQLKRMRPAREALPAMVGEAAAEVLLKRPGRPTKPIDQHKVRTTIRLDPDLIDAFKGTGDGWQSRMNDALREWASSHGMFRGR</sequence>
<name>A0A329B5R7_9BURK</name>
<evidence type="ECO:0000313" key="1">
    <source>
        <dbReference type="EMBL" id="RAS16048.1"/>
    </source>
</evidence>
<reference evidence="1 2" key="1">
    <citation type="submission" date="2018-06" db="EMBL/GenBank/DDBJ databases">
        <title>Genomic Encyclopedia of Type Strains, Phase III (KMG-III): the genomes of soil and plant-associated and newly described type strains.</title>
        <authorList>
            <person name="Whitman W."/>
        </authorList>
    </citation>
    <scope>NUCLEOTIDE SEQUENCE [LARGE SCALE GENOMIC DNA]</scope>
    <source>
        <strain evidence="1 2">LMG 23644</strain>
    </source>
</reference>
<dbReference type="RefSeq" id="WP_111935855.1">
    <property type="nucleotide sequence ID" value="NZ_CADFFP010000048.1"/>
</dbReference>
<accession>A0A329B5R7</accession>
<dbReference type="InterPro" id="IPR025528">
    <property type="entry name" value="BrnA_antitoxin"/>
</dbReference>
<dbReference type="AlphaFoldDB" id="A0A329B5R7"/>
<gene>
    <name evidence="1" type="ORF">BX591_1515</name>
</gene>
<comment type="caution">
    <text evidence="1">The sequence shown here is derived from an EMBL/GenBank/DDBJ whole genome shotgun (WGS) entry which is preliminary data.</text>
</comment>
<dbReference type="Proteomes" id="UP000248918">
    <property type="component" value="Unassembled WGS sequence"/>
</dbReference>
<dbReference type="Pfam" id="PF14384">
    <property type="entry name" value="BrnA_antitoxin"/>
    <property type="match status" value="1"/>
</dbReference>